<reference evidence="3" key="1">
    <citation type="submission" date="2016-10" db="EMBL/GenBank/DDBJ databases">
        <authorList>
            <person name="Varghese N."/>
            <person name="Submissions S."/>
        </authorList>
    </citation>
    <scope>NUCLEOTIDE SEQUENCE [LARGE SCALE GENOMIC DNA]</scope>
    <source>
        <strain evidence="3">GAS369</strain>
    </source>
</reference>
<accession>A0A1H1QTR9</accession>
<name>A0A1H1QTR9_9BRAD</name>
<organism evidence="2 3">
    <name type="scientific">Bradyrhizobium canariense</name>
    <dbReference type="NCBI Taxonomy" id="255045"/>
    <lineage>
        <taxon>Bacteria</taxon>
        <taxon>Pseudomonadati</taxon>
        <taxon>Pseudomonadota</taxon>
        <taxon>Alphaproteobacteria</taxon>
        <taxon>Hyphomicrobiales</taxon>
        <taxon>Nitrobacteraceae</taxon>
        <taxon>Bradyrhizobium</taxon>
    </lineage>
</organism>
<evidence type="ECO:0000313" key="2">
    <source>
        <dbReference type="EMBL" id="SDS26785.1"/>
    </source>
</evidence>
<keyword evidence="1" id="KW-1133">Transmembrane helix</keyword>
<proteinExistence type="predicted"/>
<protein>
    <submittedName>
        <fullName evidence="2">Uncharacterized protein</fullName>
    </submittedName>
</protein>
<keyword evidence="3" id="KW-1185">Reference proteome</keyword>
<feature type="transmembrane region" description="Helical" evidence="1">
    <location>
        <begin position="20"/>
        <end position="42"/>
    </location>
</feature>
<keyword evidence="1" id="KW-0472">Membrane</keyword>
<dbReference type="AlphaFoldDB" id="A0A1H1QTR9"/>
<dbReference type="Proteomes" id="UP000243904">
    <property type="component" value="Chromosome I"/>
</dbReference>
<keyword evidence="1" id="KW-0812">Transmembrane</keyword>
<dbReference type="EMBL" id="LT629750">
    <property type="protein sequence ID" value="SDS26785.1"/>
    <property type="molecule type" value="Genomic_DNA"/>
</dbReference>
<evidence type="ECO:0000256" key="1">
    <source>
        <dbReference type="SAM" id="Phobius"/>
    </source>
</evidence>
<sequence length="82" mass="9392">MIRFSEHDTPRLPVIASDSAALIRGALGSLRPLLVSFWFRWIRKYRPEKHYMRGPGPKWRQKHVLNRLSANGVQNNAPISAG</sequence>
<gene>
    <name evidence="2" type="ORF">SAMN05444158_1531</name>
</gene>
<evidence type="ECO:0000313" key="3">
    <source>
        <dbReference type="Proteomes" id="UP000243904"/>
    </source>
</evidence>